<feature type="transmembrane region" description="Helical" evidence="2">
    <location>
        <begin position="251"/>
        <end position="270"/>
    </location>
</feature>
<name>A0ABZ1D2P4_9TREE</name>
<dbReference type="RefSeq" id="XP_062792963.1">
    <property type="nucleotide sequence ID" value="XM_062936912.1"/>
</dbReference>
<dbReference type="EMBL" id="CP141887">
    <property type="protein sequence ID" value="WRT68223.1"/>
    <property type="molecule type" value="Genomic_DNA"/>
</dbReference>
<dbReference type="Proteomes" id="UP001329825">
    <property type="component" value="Chromosome 7"/>
</dbReference>
<reference evidence="3 4" key="1">
    <citation type="submission" date="2024-01" db="EMBL/GenBank/DDBJ databases">
        <title>Comparative genomics of Cryptococcus and Kwoniella reveals pathogenesis evolution and contrasting modes of karyotype evolution via chromosome fusion or intercentromeric recombination.</title>
        <authorList>
            <person name="Coelho M.A."/>
            <person name="David-Palma M."/>
            <person name="Shea T."/>
            <person name="Bowers K."/>
            <person name="McGinley-Smith S."/>
            <person name="Mohammad A.W."/>
            <person name="Gnirke A."/>
            <person name="Yurkov A.M."/>
            <person name="Nowrousian M."/>
            <person name="Sun S."/>
            <person name="Cuomo C.A."/>
            <person name="Heitman J."/>
        </authorList>
    </citation>
    <scope>NUCLEOTIDE SEQUENCE [LARGE SCALE GENOMIC DNA]</scope>
    <source>
        <strain evidence="3">CBS 11374</strain>
    </source>
</reference>
<sequence length="696" mass="80955">MVVKKEYQYPDPTLSGYTPSDRIWARTSPGGKFIYWLYIWFLIPFLVIISLLLAIPYLFFRSSRPLLPSGQKPDPAYTQRSRYHPDDPRSCSKYEWYGPKKPFPADTCFVPIGQGPGLHRRTWEVYGYLRDYVRMIINQALQIGGVVTALIIGFMQVNMMVHDLTDDVIINYKDTVGSTNNDPAVQLRTDPKCAYGVGTGVANWGNDKEPLVWYSCYHIFLIFLCISLLGDELFNVRFGCFAPQWFRAGNGYTMMFLVSATLTTSPNWGWTETMQFRYLVLVIIFILGVYNVTHTLLSSFGIPSDDYKDADVRTGRKPLRPWSEKEWDDEWFRMNFIPSTNQRHFLTERIQAKLGDWNFPLEKRPRENIEKQIAILEKENQDYDDGRIQKVWQKTPEDIKRQAGKIGRTIIHGAPKKLPYHFMEDLRQRKRFHKPPINPRNPPTEEEEQEIMKALDQDKGYFGIANWKPRTKSYGWWWFDVRRVHYMICATALFGVRIGLCFFDLGPQAYSAYLEEYQLNQFAWKVSGGPNPSKCQYYQGSSMPIFILLSGSAHTGVMTSLVWMGVWHAFMLGMCIAIFMVALSNNMWWGIHMPFPPITLIGPRMTSMSMGITLGFVAFATLQQGFYFHNDSLILLTKVICYSSVVGFILSFFPNEPLRSDYTRDPFWPWSSRFAMRMMDRKKWHYSFKDDGLIAQ</sequence>
<keyword evidence="4" id="KW-1185">Reference proteome</keyword>
<organism evidence="3 4">
    <name type="scientific">Kwoniella shivajii</name>
    <dbReference type="NCBI Taxonomy" id="564305"/>
    <lineage>
        <taxon>Eukaryota</taxon>
        <taxon>Fungi</taxon>
        <taxon>Dikarya</taxon>
        <taxon>Basidiomycota</taxon>
        <taxon>Agaricomycotina</taxon>
        <taxon>Tremellomycetes</taxon>
        <taxon>Tremellales</taxon>
        <taxon>Cryptococcaceae</taxon>
        <taxon>Kwoniella</taxon>
    </lineage>
</organism>
<evidence type="ECO:0000313" key="4">
    <source>
        <dbReference type="Proteomes" id="UP001329825"/>
    </source>
</evidence>
<evidence type="ECO:0000256" key="1">
    <source>
        <dbReference type="SAM" id="MobiDB-lite"/>
    </source>
</evidence>
<proteinExistence type="predicted"/>
<feature type="transmembrane region" description="Helical" evidence="2">
    <location>
        <begin position="569"/>
        <end position="589"/>
    </location>
</feature>
<feature type="region of interest" description="Disordered" evidence="1">
    <location>
        <begin position="68"/>
        <end position="88"/>
    </location>
</feature>
<accession>A0ABZ1D2P4</accession>
<feature type="transmembrane region" description="Helical" evidence="2">
    <location>
        <begin position="140"/>
        <end position="157"/>
    </location>
</feature>
<keyword evidence="2" id="KW-1133">Transmembrane helix</keyword>
<feature type="transmembrane region" description="Helical" evidence="2">
    <location>
        <begin position="211"/>
        <end position="230"/>
    </location>
</feature>
<evidence type="ECO:0000313" key="3">
    <source>
        <dbReference type="EMBL" id="WRT68223.1"/>
    </source>
</evidence>
<evidence type="ECO:0000256" key="2">
    <source>
        <dbReference type="SAM" id="Phobius"/>
    </source>
</evidence>
<dbReference type="GeneID" id="87957330"/>
<keyword evidence="2" id="KW-0472">Membrane</keyword>
<keyword evidence="2" id="KW-0812">Transmembrane</keyword>
<feature type="transmembrane region" description="Helical" evidence="2">
    <location>
        <begin position="633"/>
        <end position="653"/>
    </location>
</feature>
<feature type="transmembrane region" description="Helical" evidence="2">
    <location>
        <begin position="33"/>
        <end position="60"/>
    </location>
</feature>
<gene>
    <name evidence="3" type="ORF">IL334_005199</name>
</gene>
<feature type="transmembrane region" description="Helical" evidence="2">
    <location>
        <begin position="610"/>
        <end position="627"/>
    </location>
</feature>
<protein>
    <submittedName>
        <fullName evidence="3">Uncharacterized protein</fullName>
    </submittedName>
</protein>
<feature type="transmembrane region" description="Helical" evidence="2">
    <location>
        <begin position="276"/>
        <end position="293"/>
    </location>
</feature>